<protein>
    <recommendedName>
        <fullName evidence="8">Holo-[acyl-carrier-protein] synthase</fullName>
        <shortName evidence="8">Holo-ACP synthase</shortName>
        <ecNumber evidence="8">2.7.8.7</ecNumber>
    </recommendedName>
    <alternativeName>
        <fullName evidence="8">4'-phosphopantetheinyl transferase AcpS</fullName>
    </alternativeName>
</protein>
<evidence type="ECO:0000256" key="7">
    <source>
        <dbReference type="ARBA" id="ARBA00023160"/>
    </source>
</evidence>
<dbReference type="InterPro" id="IPR037143">
    <property type="entry name" value="4-PPantetheinyl_Trfase_dom_sf"/>
</dbReference>
<evidence type="ECO:0000256" key="5">
    <source>
        <dbReference type="ARBA" id="ARBA00022842"/>
    </source>
</evidence>
<keyword evidence="5 8" id="KW-0460">Magnesium</keyword>
<dbReference type="GO" id="GO:0006633">
    <property type="term" value="P:fatty acid biosynthetic process"/>
    <property type="evidence" value="ECO:0007669"/>
    <property type="project" value="UniProtKB-UniRule"/>
</dbReference>
<name>A0A074V4K7_9NEIS</name>
<dbReference type="NCBIfam" id="TIGR00516">
    <property type="entry name" value="acpS"/>
    <property type="match status" value="1"/>
</dbReference>
<feature type="domain" description="4'-phosphopantetheinyl transferase" evidence="9">
    <location>
        <begin position="4"/>
        <end position="121"/>
    </location>
</feature>
<keyword evidence="7 8" id="KW-0275">Fatty acid biosynthesis</keyword>
<evidence type="ECO:0000313" key="11">
    <source>
        <dbReference type="Proteomes" id="UP000027644"/>
    </source>
</evidence>
<keyword evidence="1 8" id="KW-0444">Lipid biosynthesis</keyword>
<comment type="caution">
    <text evidence="10">The sequence shown here is derived from an EMBL/GenBank/DDBJ whole genome shotgun (WGS) entry which is preliminary data.</text>
</comment>
<dbReference type="InterPro" id="IPR004568">
    <property type="entry name" value="Ppantetheine-prot_Trfase_dom"/>
</dbReference>
<dbReference type="GO" id="GO:0000287">
    <property type="term" value="F:magnesium ion binding"/>
    <property type="evidence" value="ECO:0007669"/>
    <property type="project" value="UniProtKB-UniRule"/>
</dbReference>
<accession>A0A074V4K7</accession>
<dbReference type="Proteomes" id="UP000027644">
    <property type="component" value="Unassembled WGS sequence"/>
</dbReference>
<dbReference type="AlphaFoldDB" id="A0A074V4K7"/>
<feature type="binding site" evidence="8">
    <location>
        <position position="8"/>
    </location>
    <ligand>
        <name>Mg(2+)</name>
        <dbReference type="ChEBI" id="CHEBI:18420"/>
    </ligand>
</feature>
<keyword evidence="3 8" id="KW-0479">Metal-binding</keyword>
<evidence type="ECO:0000313" key="10">
    <source>
        <dbReference type="EMBL" id="KEQ00348.1"/>
    </source>
</evidence>
<evidence type="ECO:0000256" key="4">
    <source>
        <dbReference type="ARBA" id="ARBA00022832"/>
    </source>
</evidence>
<dbReference type="InterPro" id="IPR002582">
    <property type="entry name" value="ACPS"/>
</dbReference>
<evidence type="ECO:0000256" key="3">
    <source>
        <dbReference type="ARBA" id="ARBA00022723"/>
    </source>
</evidence>
<comment type="cofactor">
    <cofactor evidence="8">
        <name>Mg(2+)</name>
        <dbReference type="ChEBI" id="CHEBI:18420"/>
    </cofactor>
</comment>
<evidence type="ECO:0000256" key="1">
    <source>
        <dbReference type="ARBA" id="ARBA00022516"/>
    </source>
</evidence>
<dbReference type="SUPFAM" id="SSF56214">
    <property type="entry name" value="4'-phosphopantetheinyl transferase"/>
    <property type="match status" value="1"/>
</dbReference>
<proteinExistence type="inferred from homology"/>
<keyword evidence="2 8" id="KW-0808">Transferase</keyword>
<comment type="subcellular location">
    <subcellularLocation>
        <location evidence="8">Cytoplasm</location>
    </subcellularLocation>
</comment>
<evidence type="ECO:0000256" key="2">
    <source>
        <dbReference type="ARBA" id="ARBA00022679"/>
    </source>
</evidence>
<comment type="function">
    <text evidence="8">Transfers the 4'-phosphopantetheine moiety from coenzyme A to a Ser of acyl-carrier-protein.</text>
</comment>
<dbReference type="GO" id="GO:0005737">
    <property type="term" value="C:cytoplasm"/>
    <property type="evidence" value="ECO:0007669"/>
    <property type="project" value="UniProtKB-SubCell"/>
</dbReference>
<evidence type="ECO:0000256" key="8">
    <source>
        <dbReference type="HAMAP-Rule" id="MF_00101"/>
    </source>
</evidence>
<comment type="similarity">
    <text evidence="8">Belongs to the P-Pant transferase superfamily. AcpS family.</text>
</comment>
<dbReference type="Pfam" id="PF01648">
    <property type="entry name" value="ACPS"/>
    <property type="match status" value="1"/>
</dbReference>
<evidence type="ECO:0000259" key="9">
    <source>
        <dbReference type="Pfam" id="PF01648"/>
    </source>
</evidence>
<feature type="binding site" evidence="8">
    <location>
        <position position="58"/>
    </location>
    <ligand>
        <name>Mg(2+)</name>
        <dbReference type="ChEBI" id="CHEBI:18420"/>
    </ligand>
</feature>
<dbReference type="InterPro" id="IPR008278">
    <property type="entry name" value="4-PPantetheinyl_Trfase_dom"/>
</dbReference>
<keyword evidence="4 8" id="KW-0276">Fatty acid metabolism</keyword>
<dbReference type="GO" id="GO:0008897">
    <property type="term" value="F:holo-[acyl-carrier-protein] synthase activity"/>
    <property type="evidence" value="ECO:0007669"/>
    <property type="project" value="UniProtKB-UniRule"/>
</dbReference>
<dbReference type="Gene3D" id="3.90.470.20">
    <property type="entry name" value="4'-phosphopantetheinyl transferase domain"/>
    <property type="match status" value="1"/>
</dbReference>
<dbReference type="EMBL" id="AVQL01000452">
    <property type="protein sequence ID" value="KEQ00348.1"/>
    <property type="molecule type" value="Genomic_DNA"/>
</dbReference>
<gene>
    <name evidence="8" type="primary">acpS</name>
    <name evidence="10" type="ORF">SASC598J21_018890</name>
</gene>
<keyword evidence="6 8" id="KW-0443">Lipid metabolism</keyword>
<sequence>MIYGIGTDLVKIERIAKMCKTYGANAVAAKMLSRIEALEWPSANHPVQFLANRFAAKEAFAKAVHTGLRSPVTLRNIGIGHNELGRPEFIVEKPLAQWLKQKNIGRIHLSLTDEDDYIVAFAVAEYAK</sequence>
<evidence type="ECO:0000256" key="6">
    <source>
        <dbReference type="ARBA" id="ARBA00023098"/>
    </source>
</evidence>
<comment type="catalytic activity">
    <reaction evidence="8">
        <text>apo-[ACP] + CoA = holo-[ACP] + adenosine 3',5'-bisphosphate + H(+)</text>
        <dbReference type="Rhea" id="RHEA:12068"/>
        <dbReference type="Rhea" id="RHEA-COMP:9685"/>
        <dbReference type="Rhea" id="RHEA-COMP:9690"/>
        <dbReference type="ChEBI" id="CHEBI:15378"/>
        <dbReference type="ChEBI" id="CHEBI:29999"/>
        <dbReference type="ChEBI" id="CHEBI:57287"/>
        <dbReference type="ChEBI" id="CHEBI:58343"/>
        <dbReference type="ChEBI" id="CHEBI:64479"/>
        <dbReference type="EC" id="2.7.8.7"/>
    </reaction>
</comment>
<dbReference type="NCBIfam" id="TIGR00556">
    <property type="entry name" value="pantethn_trn"/>
    <property type="match status" value="1"/>
</dbReference>
<dbReference type="HAMAP" id="MF_00101">
    <property type="entry name" value="AcpS"/>
    <property type="match status" value="1"/>
</dbReference>
<reference evidence="10 11" key="1">
    <citation type="journal article" date="2014" name="PLoS Genet.">
        <title>Hidden diversity in honey bee gut symbionts detected by single-cell genomics.</title>
        <authorList>
            <person name="Engel P."/>
            <person name="Stepanauskas R."/>
            <person name="Moran N."/>
        </authorList>
    </citation>
    <scope>NUCLEOTIDE SEQUENCE [LARGE SCALE GENOMIC DNA]</scope>
    <source>
        <strain evidence="10 11">SCGC AB-598-J21</strain>
    </source>
</reference>
<dbReference type="EC" id="2.7.8.7" evidence="8"/>
<keyword evidence="8" id="KW-0963">Cytoplasm</keyword>
<organism evidence="10 11">
    <name type="scientific">Snodgrassella alvi SCGC AB-598-J21</name>
    <dbReference type="NCBI Taxonomy" id="1385367"/>
    <lineage>
        <taxon>Bacteria</taxon>
        <taxon>Pseudomonadati</taxon>
        <taxon>Pseudomonadota</taxon>
        <taxon>Betaproteobacteria</taxon>
        <taxon>Neisseriales</taxon>
        <taxon>Neisseriaceae</taxon>
        <taxon>Snodgrassella</taxon>
    </lineage>
</organism>